<sequence length="752" mass="79092">MSADQKGDHARDPSQAQQSEHAGDFVVPEPDGVQSGMPFHGSDDADPGSRATSGRPSSGGLMKGSAAGGRAAVRGLSLKRKLNLALGLLTLVILVLGAVSVRTLHGLTADGIPELGHHADLARVSEEIKTAVYRTMLAQSDYLLLGDQGAQDQVLRLMARARERVEQLKPLAGQITSSAGTNVTTQHRALTEALDEFETRFTSQIKEIDVLRKALAEQDAALQGSERQLAGHLDAVIAGARDLTAAAWPEQGTASPGQVALGRTLDRLTRELLTERVQLETFFASHSPALNDAARTSAAELAAQLEALRADAAAAGLASGLADLRKALGLYTAQLREIGTRLTQDTSAGANTQAQIATQKQALVAAADRILTLAEELTTSAWHDIDLESTGLQDTGAQALWLVGGTALVGFAVGLLVLVTVPRPIVAAIEALMTGAHQIARGNLTYMVEVASRDELGALADSFNQMRENLLGLVQRIQRASVQLSSSINEIQAASTEQAASSAQQASAVNELSASLNEMSQSAATLVASSETVGRNVGEIAGIVTDSNHKSTQMMSSMDAIGLSTRQTAERIKALNDKMDDINEAVATISMVADQTTLLSLNASIEANKAGEMGKGFSVVAQEIRRLSDRSIDSAGNISGMVRDIQRATESSALAMDKSSEEIHHGVALVGETSQALVAINAAMDRIQEQMTMILESVRAQADAARMVQTTSTEMLSSANMVAKAASQTRSVTYELNAMATQLASAVAVFRV</sequence>
<evidence type="ECO:0000256" key="5">
    <source>
        <dbReference type="SAM" id="MobiDB-lite"/>
    </source>
</evidence>
<dbReference type="SMART" id="SM00283">
    <property type="entry name" value="MA"/>
    <property type="match status" value="1"/>
</dbReference>
<feature type="domain" description="HAMP" evidence="8">
    <location>
        <begin position="423"/>
        <end position="475"/>
    </location>
</feature>
<dbReference type="PROSITE" id="PS50885">
    <property type="entry name" value="HAMP"/>
    <property type="match status" value="1"/>
</dbReference>
<evidence type="ECO:0000259" key="8">
    <source>
        <dbReference type="PROSITE" id="PS50885"/>
    </source>
</evidence>
<dbReference type="CDD" id="cd06225">
    <property type="entry name" value="HAMP"/>
    <property type="match status" value="1"/>
</dbReference>
<dbReference type="KEGG" id="tsy:THSYN_18460"/>
<evidence type="ECO:0008006" key="11">
    <source>
        <dbReference type="Google" id="ProtNLM"/>
    </source>
</evidence>
<dbReference type="AlphaFoldDB" id="A0A2K8UAX3"/>
<keyword evidence="6" id="KW-0472">Membrane</keyword>
<evidence type="ECO:0000259" key="7">
    <source>
        <dbReference type="PROSITE" id="PS50111"/>
    </source>
</evidence>
<dbReference type="GO" id="GO:0016020">
    <property type="term" value="C:membrane"/>
    <property type="evidence" value="ECO:0007669"/>
    <property type="project" value="UniProtKB-SubCell"/>
</dbReference>
<dbReference type="RefSeq" id="WP_100920438.1">
    <property type="nucleotide sequence ID" value="NZ_CP020370.1"/>
</dbReference>
<dbReference type="InterPro" id="IPR004089">
    <property type="entry name" value="MCPsignal_dom"/>
</dbReference>
<comment type="subcellular location">
    <subcellularLocation>
        <location evidence="1">Membrane</location>
    </subcellularLocation>
</comment>
<evidence type="ECO:0000256" key="4">
    <source>
        <dbReference type="PROSITE-ProRule" id="PRU00284"/>
    </source>
</evidence>
<dbReference type="PROSITE" id="PS50111">
    <property type="entry name" value="CHEMOTAXIS_TRANSDUC_2"/>
    <property type="match status" value="1"/>
</dbReference>
<evidence type="ECO:0000313" key="10">
    <source>
        <dbReference type="Proteomes" id="UP000232638"/>
    </source>
</evidence>
<keyword evidence="6" id="KW-1133">Transmembrane helix</keyword>
<feature type="transmembrane region" description="Helical" evidence="6">
    <location>
        <begin position="82"/>
        <end position="101"/>
    </location>
</feature>
<evidence type="ECO:0000256" key="3">
    <source>
        <dbReference type="ARBA" id="ARBA00029447"/>
    </source>
</evidence>
<dbReference type="Proteomes" id="UP000232638">
    <property type="component" value="Chromosome"/>
</dbReference>
<proteinExistence type="inferred from homology"/>
<comment type="similarity">
    <text evidence="3">Belongs to the methyl-accepting chemotaxis (MCP) protein family.</text>
</comment>
<accession>A0A2K8UAX3</accession>
<feature type="region of interest" description="Disordered" evidence="5">
    <location>
        <begin position="1"/>
        <end position="66"/>
    </location>
</feature>
<dbReference type="GO" id="GO:0007165">
    <property type="term" value="P:signal transduction"/>
    <property type="evidence" value="ECO:0007669"/>
    <property type="project" value="UniProtKB-KW"/>
</dbReference>
<dbReference type="Pfam" id="PF00672">
    <property type="entry name" value="HAMP"/>
    <property type="match status" value="1"/>
</dbReference>
<feature type="compositionally biased region" description="Basic and acidic residues" evidence="5">
    <location>
        <begin position="1"/>
        <end position="12"/>
    </location>
</feature>
<name>A0A2K8UAX3_9GAMM</name>
<dbReference type="Pfam" id="PF00015">
    <property type="entry name" value="MCPsignal"/>
    <property type="match status" value="1"/>
</dbReference>
<evidence type="ECO:0000256" key="6">
    <source>
        <dbReference type="SAM" id="Phobius"/>
    </source>
</evidence>
<organism evidence="9 10">
    <name type="scientific">Candidatus Thiodictyon syntrophicum</name>
    <dbReference type="NCBI Taxonomy" id="1166950"/>
    <lineage>
        <taxon>Bacteria</taxon>
        <taxon>Pseudomonadati</taxon>
        <taxon>Pseudomonadota</taxon>
        <taxon>Gammaproteobacteria</taxon>
        <taxon>Chromatiales</taxon>
        <taxon>Chromatiaceae</taxon>
        <taxon>Thiodictyon</taxon>
    </lineage>
</organism>
<keyword evidence="10" id="KW-1185">Reference proteome</keyword>
<evidence type="ECO:0000256" key="1">
    <source>
        <dbReference type="ARBA" id="ARBA00004370"/>
    </source>
</evidence>
<dbReference type="SUPFAM" id="SSF58104">
    <property type="entry name" value="Methyl-accepting chemotaxis protein (MCP) signaling domain"/>
    <property type="match status" value="1"/>
</dbReference>
<dbReference type="PANTHER" id="PTHR32089:SF112">
    <property type="entry name" value="LYSOZYME-LIKE PROTEIN-RELATED"/>
    <property type="match status" value="1"/>
</dbReference>
<dbReference type="PANTHER" id="PTHR32089">
    <property type="entry name" value="METHYL-ACCEPTING CHEMOTAXIS PROTEIN MCPB"/>
    <property type="match status" value="1"/>
</dbReference>
<dbReference type="SMART" id="SM00304">
    <property type="entry name" value="HAMP"/>
    <property type="match status" value="2"/>
</dbReference>
<dbReference type="Gene3D" id="1.10.287.950">
    <property type="entry name" value="Methyl-accepting chemotaxis protein"/>
    <property type="match status" value="1"/>
</dbReference>
<dbReference type="GO" id="GO:0006935">
    <property type="term" value="P:chemotaxis"/>
    <property type="evidence" value="ECO:0007669"/>
    <property type="project" value="UniProtKB-ARBA"/>
</dbReference>
<evidence type="ECO:0000256" key="2">
    <source>
        <dbReference type="ARBA" id="ARBA00023224"/>
    </source>
</evidence>
<feature type="domain" description="Methyl-accepting transducer" evidence="7">
    <location>
        <begin position="480"/>
        <end position="716"/>
    </location>
</feature>
<dbReference type="InterPro" id="IPR003660">
    <property type="entry name" value="HAMP_dom"/>
</dbReference>
<dbReference type="OrthoDB" id="9781845at2"/>
<dbReference type="EMBL" id="CP020370">
    <property type="protein sequence ID" value="AUB82724.1"/>
    <property type="molecule type" value="Genomic_DNA"/>
</dbReference>
<keyword evidence="2 4" id="KW-0807">Transducer</keyword>
<protein>
    <recommendedName>
        <fullName evidence="11">Methyl-accepting chemotaxis protein</fullName>
    </recommendedName>
</protein>
<gene>
    <name evidence="9" type="ORF">THSYN_18460</name>
</gene>
<reference evidence="9 10" key="1">
    <citation type="submission" date="2017-03" db="EMBL/GenBank/DDBJ databases">
        <title>Complete genome sequence of Candidatus 'Thiodictyon syntrophicum' sp. nov. strain Cad16T, a photolithoautotroph purple sulfur bacterium isolated from an alpine meromictic lake.</title>
        <authorList>
            <person name="Luedin S.M."/>
            <person name="Pothier J.F."/>
            <person name="Danza F."/>
            <person name="Storelli N."/>
            <person name="Wittwer M."/>
            <person name="Tonolla M."/>
        </authorList>
    </citation>
    <scope>NUCLEOTIDE SEQUENCE [LARGE SCALE GENOMIC DNA]</scope>
    <source>
        <strain evidence="9 10">Cad16T</strain>
    </source>
</reference>
<keyword evidence="6" id="KW-0812">Transmembrane</keyword>
<evidence type="ECO:0000313" key="9">
    <source>
        <dbReference type="EMBL" id="AUB82724.1"/>
    </source>
</evidence>